<evidence type="ECO:0000313" key="2">
    <source>
        <dbReference type="Proteomes" id="UP001332939"/>
    </source>
</evidence>
<sequence length="47" mass="5517">MLSKHDISKLKKMGVMERKIEAMRQLKSSYDQANKNNTLLLRVAKIR</sequence>
<comment type="caution">
    <text evidence="1">The sequence shown here is derived from an EMBL/GenBank/DDBJ whole genome shotgun (WGS) entry which is preliminary data.</text>
</comment>
<reference evidence="1 2" key="1">
    <citation type="submission" date="2022-05" db="EMBL/GenBank/DDBJ databases">
        <title>Whole genome sequences of Escherichia coli of fish isolates collected from Assam, India.</title>
        <authorList>
            <person name="Sudha S."/>
            <person name="Muneeb K.H."/>
            <person name="Rakshit O."/>
            <person name="Mendem S.K."/>
            <person name="Raisen C."/>
            <person name="Holmes M.A."/>
            <person name="Shome B.R."/>
            <person name="Sivaraman G.K."/>
        </authorList>
    </citation>
    <scope>NUCLEOTIDE SEQUENCE [LARGE SCALE GENOMIC DNA]</scope>
    <source>
        <strain evidence="1 2">278</strain>
    </source>
</reference>
<name>A0ABU6ECL4_9GAMM</name>
<dbReference type="Proteomes" id="UP001332939">
    <property type="component" value="Unassembled WGS sequence"/>
</dbReference>
<protein>
    <submittedName>
        <fullName evidence="1">Uncharacterized protein</fullName>
    </submittedName>
</protein>
<evidence type="ECO:0000313" key="1">
    <source>
        <dbReference type="EMBL" id="MEB6856818.1"/>
    </source>
</evidence>
<dbReference type="EMBL" id="JAMZOO010000001">
    <property type="protein sequence ID" value="MEB6856818.1"/>
    <property type="molecule type" value="Genomic_DNA"/>
</dbReference>
<gene>
    <name evidence="1" type="ORF">NA736_07205</name>
</gene>
<dbReference type="RefSeq" id="WP_194295179.1">
    <property type="nucleotide sequence ID" value="NZ_JAMZOO010000001.1"/>
</dbReference>
<keyword evidence="2" id="KW-1185">Reference proteome</keyword>
<accession>A0ABU6ECL4</accession>
<proteinExistence type="predicted"/>
<organism evidence="1 2">
    <name type="scientific">Proteus cibi</name>
    <dbReference type="NCBI Taxonomy" id="2050966"/>
    <lineage>
        <taxon>Bacteria</taxon>
        <taxon>Pseudomonadati</taxon>
        <taxon>Pseudomonadota</taxon>
        <taxon>Gammaproteobacteria</taxon>
        <taxon>Enterobacterales</taxon>
        <taxon>Morganellaceae</taxon>
        <taxon>Proteus</taxon>
    </lineage>
</organism>